<protein>
    <submittedName>
        <fullName evidence="8">Phosphatase PAP2 family protein</fullName>
    </submittedName>
</protein>
<evidence type="ECO:0000256" key="1">
    <source>
        <dbReference type="ARBA" id="ARBA00004141"/>
    </source>
</evidence>
<organism evidence="8 9">
    <name type="scientific">Motilibacter deserti</name>
    <dbReference type="NCBI Taxonomy" id="2714956"/>
    <lineage>
        <taxon>Bacteria</taxon>
        <taxon>Bacillati</taxon>
        <taxon>Actinomycetota</taxon>
        <taxon>Actinomycetes</taxon>
        <taxon>Motilibacterales</taxon>
        <taxon>Motilibacteraceae</taxon>
        <taxon>Motilibacter</taxon>
    </lineage>
</organism>
<proteinExistence type="predicted"/>
<feature type="compositionally biased region" description="Low complexity" evidence="5">
    <location>
        <begin position="1"/>
        <end position="20"/>
    </location>
</feature>
<gene>
    <name evidence="8" type="ORF">G9H71_14100</name>
</gene>
<evidence type="ECO:0000313" key="9">
    <source>
        <dbReference type="Proteomes" id="UP000800981"/>
    </source>
</evidence>
<evidence type="ECO:0000313" key="8">
    <source>
        <dbReference type="EMBL" id="NHC14917.1"/>
    </source>
</evidence>
<comment type="subcellular location">
    <subcellularLocation>
        <location evidence="1">Membrane</location>
        <topology evidence="1">Multi-pass membrane protein</topology>
    </subcellularLocation>
</comment>
<dbReference type="CDD" id="cd03386">
    <property type="entry name" value="PAP2_Aur1_like"/>
    <property type="match status" value="1"/>
</dbReference>
<keyword evidence="3 6" id="KW-1133">Transmembrane helix</keyword>
<reference evidence="8 9" key="1">
    <citation type="submission" date="2020-03" db="EMBL/GenBank/DDBJ databases">
        <title>Two novel Motilibacter sp.</title>
        <authorList>
            <person name="Liu S."/>
        </authorList>
    </citation>
    <scope>NUCLEOTIDE SEQUENCE [LARGE SCALE GENOMIC DNA]</scope>
    <source>
        <strain evidence="8 9">E257</strain>
    </source>
</reference>
<comment type="caution">
    <text evidence="8">The sequence shown here is derived from an EMBL/GenBank/DDBJ whole genome shotgun (WGS) entry which is preliminary data.</text>
</comment>
<feature type="transmembrane region" description="Helical" evidence="6">
    <location>
        <begin position="52"/>
        <end position="73"/>
    </location>
</feature>
<feature type="region of interest" description="Disordered" evidence="5">
    <location>
        <begin position="1"/>
        <end position="45"/>
    </location>
</feature>
<evidence type="ECO:0000256" key="4">
    <source>
        <dbReference type="ARBA" id="ARBA00023136"/>
    </source>
</evidence>
<evidence type="ECO:0000256" key="6">
    <source>
        <dbReference type="SAM" id="Phobius"/>
    </source>
</evidence>
<evidence type="ECO:0000259" key="7">
    <source>
        <dbReference type="Pfam" id="PF14378"/>
    </source>
</evidence>
<feature type="transmembrane region" description="Helical" evidence="6">
    <location>
        <begin position="205"/>
        <end position="225"/>
    </location>
</feature>
<dbReference type="PANTHER" id="PTHR31310">
    <property type="match status" value="1"/>
</dbReference>
<evidence type="ECO:0000256" key="5">
    <source>
        <dbReference type="SAM" id="MobiDB-lite"/>
    </source>
</evidence>
<dbReference type="PANTHER" id="PTHR31310:SF7">
    <property type="entry name" value="PA-PHOSPHATASE RELATED-FAMILY PROTEIN DDB_G0268928"/>
    <property type="match status" value="1"/>
</dbReference>
<evidence type="ECO:0000256" key="3">
    <source>
        <dbReference type="ARBA" id="ARBA00022989"/>
    </source>
</evidence>
<dbReference type="EMBL" id="JAANNP010000012">
    <property type="protein sequence ID" value="NHC14917.1"/>
    <property type="molecule type" value="Genomic_DNA"/>
</dbReference>
<accession>A0ABX0GVT9</accession>
<dbReference type="InterPro" id="IPR026841">
    <property type="entry name" value="Aur1/Ipt1"/>
</dbReference>
<evidence type="ECO:0000256" key="2">
    <source>
        <dbReference type="ARBA" id="ARBA00022692"/>
    </source>
</evidence>
<dbReference type="InterPro" id="IPR052185">
    <property type="entry name" value="IPC_Synthase-Related"/>
</dbReference>
<keyword evidence="9" id="KW-1185">Reference proteome</keyword>
<dbReference type="Pfam" id="PF14378">
    <property type="entry name" value="PAP2_3"/>
    <property type="match status" value="1"/>
</dbReference>
<dbReference type="Proteomes" id="UP000800981">
    <property type="component" value="Unassembled WGS sequence"/>
</dbReference>
<keyword evidence="4 6" id="KW-0472">Membrane</keyword>
<feature type="transmembrane region" description="Helical" evidence="6">
    <location>
        <begin position="232"/>
        <end position="253"/>
    </location>
</feature>
<name>A0ABX0GVT9_9ACTN</name>
<keyword evidence="2 6" id="KW-0812">Transmembrane</keyword>
<feature type="transmembrane region" description="Helical" evidence="6">
    <location>
        <begin position="153"/>
        <end position="171"/>
    </location>
</feature>
<feature type="transmembrane region" description="Helical" evidence="6">
    <location>
        <begin position="123"/>
        <end position="141"/>
    </location>
</feature>
<feature type="domain" description="Inositolphosphotransferase Aur1/Ipt1" evidence="7">
    <location>
        <begin position="90"/>
        <end position="269"/>
    </location>
</feature>
<dbReference type="RefSeq" id="WP_166282890.1">
    <property type="nucleotide sequence ID" value="NZ_JAANNP010000012.1"/>
</dbReference>
<sequence length="289" mass="30429">MSIASPARPVGRVPPRQQPAAPSTTDNASLVPAGSASREPTGRSSHPQWASLLPALAGQAVLLGALLALYLWARLQAAGEASTAVANAHSLYAWERAMGLPDELALQQWLLARPGLARAANTYYASVHFPLTGLVLAWLFVRHRVHFAWTRTVLVAVTASALILTFTVPLAPPRLMPELGFTDVAAALGPSVYAHSTSGATNQLAAMPSLHVGWAVLVAVALIRAGRSRWRWLWMLHPAVTVLVVVATANHYWTDGLVAVAMLGGAAALMPLVPLVGRAAAGTLRAARA</sequence>
<feature type="transmembrane region" description="Helical" evidence="6">
    <location>
        <begin position="259"/>
        <end position="281"/>
    </location>
</feature>